<proteinExistence type="predicted"/>
<dbReference type="AlphaFoldDB" id="A0A6J7DWX6"/>
<protein>
    <submittedName>
        <fullName evidence="3">Unannotated protein</fullName>
    </submittedName>
</protein>
<dbReference type="Pfam" id="PF00561">
    <property type="entry name" value="Abhydrolase_1"/>
    <property type="match status" value="1"/>
</dbReference>
<dbReference type="PRINTS" id="PR00412">
    <property type="entry name" value="EPOXHYDRLASE"/>
</dbReference>
<dbReference type="PANTHER" id="PTHR43329">
    <property type="entry name" value="EPOXIDE HYDROLASE"/>
    <property type="match status" value="1"/>
</dbReference>
<dbReference type="InterPro" id="IPR000639">
    <property type="entry name" value="Epox_hydrolase-like"/>
</dbReference>
<name>A0A6J7DWX6_9ZZZZ</name>
<dbReference type="InterPro" id="IPR029058">
    <property type="entry name" value="AB_hydrolase_fold"/>
</dbReference>
<reference evidence="3" key="1">
    <citation type="submission" date="2020-05" db="EMBL/GenBank/DDBJ databases">
        <authorList>
            <person name="Chiriac C."/>
            <person name="Salcher M."/>
            <person name="Ghai R."/>
            <person name="Kavagutti S V."/>
        </authorList>
    </citation>
    <scope>NUCLEOTIDE SEQUENCE</scope>
</reference>
<dbReference type="PRINTS" id="PR00111">
    <property type="entry name" value="ABHYDROLASE"/>
</dbReference>
<organism evidence="3">
    <name type="scientific">freshwater metagenome</name>
    <dbReference type="NCBI Taxonomy" id="449393"/>
    <lineage>
        <taxon>unclassified sequences</taxon>
        <taxon>metagenomes</taxon>
        <taxon>ecological metagenomes</taxon>
    </lineage>
</organism>
<keyword evidence="1" id="KW-0378">Hydrolase</keyword>
<sequence>MWRRVLPQLAATRRCIVPDLRGLGWSDAPPNGYRKELLADDILALLDALGIEQTDLIGHDWGGWVGFLIALREPARLRRFLALNIPPPWPARQGRARVLLASWRLWYQVVMATPGVGTRIVGRPKLLAKLLRADNVQPGVFPDADVAEFAAALAEPARAAASARYYRDFLLHELPQLLGGRYAGVPLAVPTQILFGTGDRAIARVLIEGAQRPGDPLAVELVEGSGHFLAEELPDFVVKRAREFLGA</sequence>
<dbReference type="InterPro" id="IPR000073">
    <property type="entry name" value="AB_hydrolase_1"/>
</dbReference>
<gene>
    <name evidence="3" type="ORF">UFOPK3423_00963</name>
</gene>
<dbReference type="Gene3D" id="3.40.50.1820">
    <property type="entry name" value="alpha/beta hydrolase"/>
    <property type="match status" value="1"/>
</dbReference>
<accession>A0A6J7DWX6</accession>
<dbReference type="SUPFAM" id="SSF53474">
    <property type="entry name" value="alpha/beta-Hydrolases"/>
    <property type="match status" value="1"/>
</dbReference>
<feature type="domain" description="AB hydrolase-1" evidence="2">
    <location>
        <begin position="1"/>
        <end position="231"/>
    </location>
</feature>
<evidence type="ECO:0000313" key="3">
    <source>
        <dbReference type="EMBL" id="CAB4875216.1"/>
    </source>
</evidence>
<dbReference type="GO" id="GO:0016787">
    <property type="term" value="F:hydrolase activity"/>
    <property type="evidence" value="ECO:0007669"/>
    <property type="project" value="UniProtKB-KW"/>
</dbReference>
<evidence type="ECO:0000256" key="1">
    <source>
        <dbReference type="ARBA" id="ARBA00022801"/>
    </source>
</evidence>
<dbReference type="EMBL" id="CAFBLQ010000097">
    <property type="protein sequence ID" value="CAB4875216.1"/>
    <property type="molecule type" value="Genomic_DNA"/>
</dbReference>
<evidence type="ECO:0000259" key="2">
    <source>
        <dbReference type="Pfam" id="PF00561"/>
    </source>
</evidence>